<dbReference type="Proteomes" id="UP001189429">
    <property type="component" value="Unassembled WGS sequence"/>
</dbReference>
<feature type="region of interest" description="Disordered" evidence="2">
    <location>
        <begin position="215"/>
        <end position="327"/>
    </location>
</feature>
<organism evidence="5 6">
    <name type="scientific">Prorocentrum cordatum</name>
    <dbReference type="NCBI Taxonomy" id="2364126"/>
    <lineage>
        <taxon>Eukaryota</taxon>
        <taxon>Sar</taxon>
        <taxon>Alveolata</taxon>
        <taxon>Dinophyceae</taxon>
        <taxon>Prorocentrales</taxon>
        <taxon>Prorocentraceae</taxon>
        <taxon>Prorocentrum</taxon>
    </lineage>
</organism>
<evidence type="ECO:0000313" key="6">
    <source>
        <dbReference type="Proteomes" id="UP001189429"/>
    </source>
</evidence>
<name>A0ABN9RV92_9DINO</name>
<feature type="compositionally biased region" description="Gly residues" evidence="2">
    <location>
        <begin position="318"/>
        <end position="327"/>
    </location>
</feature>
<evidence type="ECO:0008006" key="7">
    <source>
        <dbReference type="Google" id="ProtNLM"/>
    </source>
</evidence>
<evidence type="ECO:0000256" key="3">
    <source>
        <dbReference type="SAM" id="Phobius"/>
    </source>
</evidence>
<evidence type="ECO:0000256" key="2">
    <source>
        <dbReference type="SAM" id="MobiDB-lite"/>
    </source>
</evidence>
<evidence type="ECO:0000256" key="1">
    <source>
        <dbReference type="SAM" id="Coils"/>
    </source>
</evidence>
<evidence type="ECO:0000256" key="4">
    <source>
        <dbReference type="SAM" id="SignalP"/>
    </source>
</evidence>
<keyword evidence="1" id="KW-0175">Coiled coil</keyword>
<feature type="transmembrane region" description="Helical" evidence="3">
    <location>
        <begin position="149"/>
        <end position="169"/>
    </location>
</feature>
<feature type="transmembrane region" description="Helical" evidence="3">
    <location>
        <begin position="189"/>
        <end position="210"/>
    </location>
</feature>
<feature type="region of interest" description="Disordered" evidence="2">
    <location>
        <begin position="339"/>
        <end position="362"/>
    </location>
</feature>
<keyword evidence="3" id="KW-0812">Transmembrane</keyword>
<gene>
    <name evidence="5" type="ORF">PCOR1329_LOCUS23972</name>
</gene>
<keyword evidence="6" id="KW-1185">Reference proteome</keyword>
<dbReference type="PROSITE" id="PS51257">
    <property type="entry name" value="PROKAR_LIPOPROTEIN"/>
    <property type="match status" value="1"/>
</dbReference>
<proteinExistence type="predicted"/>
<feature type="coiled-coil region" evidence="1">
    <location>
        <begin position="38"/>
        <end position="93"/>
    </location>
</feature>
<dbReference type="EMBL" id="CAUYUJ010008191">
    <property type="protein sequence ID" value="CAK0823138.1"/>
    <property type="molecule type" value="Genomic_DNA"/>
</dbReference>
<keyword evidence="3" id="KW-0472">Membrane</keyword>
<feature type="transmembrane region" description="Helical" evidence="3">
    <location>
        <begin position="118"/>
        <end position="137"/>
    </location>
</feature>
<sequence length="362" mass="37167">MDAERNLRRNLRSHSAVVALLAACGAPSVLAAAGGPPKLDLHVEIERLRNEVQHEEQRTQAILDSTAATRTELMQVNASLAAVRQKLREAREEADWRRECTGEVRLLCWLESLPHQRALAAAAGLIGGFALLGPPGLRVAFSAACGSALGSMLFLGCALTVWATVAPAAPSEALLPLPLQLGRLLAGGAPAPCYWAWLALLACSLLPWVGTHGRRRGTSRAASKVPPAKACQHTEGDPAAGSARGDPGPRDHLQAGPGPPGAGVGPLPPEPGAGGDDWERPAGAGNSPDRPAAGGAGRAGASWAPRHVEGPVQTVGSGEKGGLGKGGLRNLLYVAGLGPAAGPIPRYMGASRRREAPGRSAT</sequence>
<feature type="chain" id="PRO_5046255898" description="Vesicle transport protein" evidence="4">
    <location>
        <begin position="32"/>
        <end position="362"/>
    </location>
</feature>
<accession>A0ABN9RV92</accession>
<protein>
    <recommendedName>
        <fullName evidence="7">Vesicle transport protein</fullName>
    </recommendedName>
</protein>
<evidence type="ECO:0000313" key="5">
    <source>
        <dbReference type="EMBL" id="CAK0823138.1"/>
    </source>
</evidence>
<keyword evidence="4" id="KW-0732">Signal</keyword>
<feature type="compositionally biased region" description="Basic and acidic residues" evidence="2">
    <location>
        <begin position="352"/>
        <end position="362"/>
    </location>
</feature>
<comment type="caution">
    <text evidence="5">The sequence shown here is derived from an EMBL/GenBank/DDBJ whole genome shotgun (WGS) entry which is preliminary data.</text>
</comment>
<keyword evidence="3" id="KW-1133">Transmembrane helix</keyword>
<reference evidence="5" key="1">
    <citation type="submission" date="2023-10" db="EMBL/GenBank/DDBJ databases">
        <authorList>
            <person name="Chen Y."/>
            <person name="Shah S."/>
            <person name="Dougan E. K."/>
            <person name="Thang M."/>
            <person name="Chan C."/>
        </authorList>
    </citation>
    <scope>NUCLEOTIDE SEQUENCE [LARGE SCALE GENOMIC DNA]</scope>
</reference>
<feature type="signal peptide" evidence="4">
    <location>
        <begin position="1"/>
        <end position="31"/>
    </location>
</feature>